<reference evidence="5 6" key="1">
    <citation type="submission" date="2019-04" db="EMBL/GenBank/DDBJ databases">
        <title>An improved genome assembly and genetic linkage map for asparagus bean, Vigna unguiculata ssp. sesquipedialis.</title>
        <authorList>
            <person name="Xia Q."/>
            <person name="Zhang R."/>
            <person name="Dong Y."/>
        </authorList>
    </citation>
    <scope>NUCLEOTIDE SEQUENCE [LARGE SCALE GENOMIC DNA]</scope>
    <source>
        <tissue evidence="5">Leaf</tissue>
    </source>
</reference>
<keyword evidence="2 5" id="KW-0645">Protease</keyword>
<dbReference type="InterPro" id="IPR003653">
    <property type="entry name" value="Peptidase_C48_C"/>
</dbReference>
<gene>
    <name evidence="5" type="ORF">DEO72_LG4g484</name>
</gene>
<evidence type="ECO:0000256" key="3">
    <source>
        <dbReference type="ARBA" id="ARBA00022801"/>
    </source>
</evidence>
<dbReference type="AlphaFoldDB" id="A0A4D6LM45"/>
<evidence type="ECO:0000259" key="4">
    <source>
        <dbReference type="Pfam" id="PF02902"/>
    </source>
</evidence>
<dbReference type="Pfam" id="PF02902">
    <property type="entry name" value="Peptidase_C48"/>
    <property type="match status" value="1"/>
</dbReference>
<evidence type="ECO:0000256" key="1">
    <source>
        <dbReference type="ARBA" id="ARBA00005234"/>
    </source>
</evidence>
<keyword evidence="6" id="KW-1185">Reference proteome</keyword>
<proteinExistence type="inferred from homology"/>
<sequence>MYVLDSLAHKCPRRKQIDNHIAHNLEHLFSMLMSPPKDKSNFEVITEDLPQQLNLYKCGIMVLKYLQLWDPMKKYDGKSMFAYTCEDLQQFRQDYICEWVLDLQNIYRGVFHTIQ</sequence>
<accession>A0A4D6LM45</accession>
<feature type="domain" description="Ubiquitin-like protease family profile" evidence="4">
    <location>
        <begin position="2"/>
        <end position="93"/>
    </location>
</feature>
<comment type="similarity">
    <text evidence="1">Belongs to the peptidase C48 family.</text>
</comment>
<dbReference type="Gene3D" id="3.40.395.10">
    <property type="entry name" value="Adenoviral Proteinase, Chain A"/>
    <property type="match status" value="1"/>
</dbReference>
<dbReference type="GO" id="GO:0006508">
    <property type="term" value="P:proteolysis"/>
    <property type="evidence" value="ECO:0007669"/>
    <property type="project" value="UniProtKB-KW"/>
</dbReference>
<organism evidence="5 6">
    <name type="scientific">Vigna unguiculata</name>
    <name type="common">Cowpea</name>
    <dbReference type="NCBI Taxonomy" id="3917"/>
    <lineage>
        <taxon>Eukaryota</taxon>
        <taxon>Viridiplantae</taxon>
        <taxon>Streptophyta</taxon>
        <taxon>Embryophyta</taxon>
        <taxon>Tracheophyta</taxon>
        <taxon>Spermatophyta</taxon>
        <taxon>Magnoliopsida</taxon>
        <taxon>eudicotyledons</taxon>
        <taxon>Gunneridae</taxon>
        <taxon>Pentapetalae</taxon>
        <taxon>rosids</taxon>
        <taxon>fabids</taxon>
        <taxon>Fabales</taxon>
        <taxon>Fabaceae</taxon>
        <taxon>Papilionoideae</taxon>
        <taxon>50 kb inversion clade</taxon>
        <taxon>NPAAA clade</taxon>
        <taxon>indigoferoid/millettioid clade</taxon>
        <taxon>Phaseoleae</taxon>
        <taxon>Vigna</taxon>
    </lineage>
</organism>
<dbReference type="Proteomes" id="UP000501690">
    <property type="component" value="Linkage Group LG4"/>
</dbReference>
<evidence type="ECO:0000256" key="2">
    <source>
        <dbReference type="ARBA" id="ARBA00022670"/>
    </source>
</evidence>
<dbReference type="EMBL" id="CP039348">
    <property type="protein sequence ID" value="QCD89538.1"/>
    <property type="molecule type" value="Genomic_DNA"/>
</dbReference>
<evidence type="ECO:0000313" key="5">
    <source>
        <dbReference type="EMBL" id="QCD89538.1"/>
    </source>
</evidence>
<dbReference type="GO" id="GO:0008234">
    <property type="term" value="F:cysteine-type peptidase activity"/>
    <property type="evidence" value="ECO:0007669"/>
    <property type="project" value="InterPro"/>
</dbReference>
<protein>
    <submittedName>
        <fullName evidence="5">Ulp1 protease family</fullName>
    </submittedName>
</protein>
<name>A0A4D6LM45_VIGUN</name>
<evidence type="ECO:0000313" key="6">
    <source>
        <dbReference type="Proteomes" id="UP000501690"/>
    </source>
</evidence>
<keyword evidence="3" id="KW-0378">Hydrolase</keyword>
<dbReference type="InterPro" id="IPR038765">
    <property type="entry name" value="Papain-like_cys_pep_sf"/>
</dbReference>
<dbReference type="SUPFAM" id="SSF54001">
    <property type="entry name" value="Cysteine proteinases"/>
    <property type="match status" value="1"/>
</dbReference>